<keyword evidence="4 5" id="KW-0472">Membrane</keyword>
<evidence type="ECO:0000313" key="8">
    <source>
        <dbReference type="EMBL" id="KAF0975373.1"/>
    </source>
</evidence>
<evidence type="ECO:0000259" key="7">
    <source>
        <dbReference type="PROSITE" id="PS50922"/>
    </source>
</evidence>
<evidence type="ECO:0000256" key="1">
    <source>
        <dbReference type="ARBA" id="ARBA00004141"/>
    </source>
</evidence>
<comment type="caution">
    <text evidence="8">The sequence shown here is derived from an EMBL/GenBank/DDBJ whole genome shotgun (WGS) entry which is preliminary data.</text>
</comment>
<keyword evidence="3 6" id="KW-1133">Transmembrane helix</keyword>
<evidence type="ECO:0000313" key="9">
    <source>
        <dbReference type="Proteomes" id="UP000444721"/>
    </source>
</evidence>
<name>A0A6A5BBR8_NAEFO</name>
<dbReference type="SMART" id="SM00724">
    <property type="entry name" value="TLC"/>
    <property type="match status" value="1"/>
</dbReference>
<organism evidence="8 9">
    <name type="scientific">Naegleria fowleri</name>
    <name type="common">Brain eating amoeba</name>
    <dbReference type="NCBI Taxonomy" id="5763"/>
    <lineage>
        <taxon>Eukaryota</taxon>
        <taxon>Discoba</taxon>
        <taxon>Heterolobosea</taxon>
        <taxon>Tetramitia</taxon>
        <taxon>Eutetramitia</taxon>
        <taxon>Vahlkampfiidae</taxon>
        <taxon>Naegleria</taxon>
    </lineage>
</organism>
<dbReference type="RefSeq" id="XP_044560086.1">
    <property type="nucleotide sequence ID" value="XM_044708883.1"/>
</dbReference>
<dbReference type="PANTHER" id="PTHR12560:SF0">
    <property type="entry name" value="LD18904P"/>
    <property type="match status" value="1"/>
</dbReference>
<proteinExistence type="predicted"/>
<evidence type="ECO:0000256" key="3">
    <source>
        <dbReference type="ARBA" id="ARBA00022989"/>
    </source>
</evidence>
<dbReference type="VEuPathDB" id="AmoebaDB:NfTy_065640"/>
<dbReference type="PROSITE" id="PS50922">
    <property type="entry name" value="TLC"/>
    <property type="match status" value="1"/>
</dbReference>
<dbReference type="Pfam" id="PF03798">
    <property type="entry name" value="TRAM_LAG1_CLN8"/>
    <property type="match status" value="1"/>
</dbReference>
<dbReference type="OrthoDB" id="537032at2759"/>
<dbReference type="OMA" id="THAAEFK"/>
<sequence length="351" mass="41410">MKNYYHIIDEWFGLYGSNNEYAYTAHLHNVTGPPHNFPLILGSEEPAPFRRINWSYHDSFTMLVMAIIIFIIRKLMYTFVLNPLVLTEKFKNISPLSKTRFKENVWFSTYYLFMTIFGYYVLRETSWFVDASFCVLEYPHGHTGFETPYFRFYMLLGCAFYVQALFTVLFIDEKLSDFAEMVAHHIATIMLITFCLAAHHHRVGSLVLILHDFVDIFLYSAKAMHHIKMETISTMLFVAFTLAFFMMRLLFLPYIIYMAAMNFQGWDDPSRYYLFRYVSDSIYPAEVSDYGCCLFRYCVSTYWALISLLCLLVTLHIFWFYLVLKILARSLSGTKLSDIREDEEGEHAHTD</sequence>
<keyword evidence="9" id="KW-1185">Reference proteome</keyword>
<accession>A0A6A5BBR8</accession>
<keyword evidence="2 5" id="KW-0812">Transmembrane</keyword>
<feature type="transmembrane region" description="Helical" evidence="6">
    <location>
        <begin position="302"/>
        <end position="324"/>
    </location>
</feature>
<feature type="transmembrane region" description="Helical" evidence="6">
    <location>
        <begin position="105"/>
        <end position="122"/>
    </location>
</feature>
<feature type="transmembrane region" description="Helical" evidence="6">
    <location>
        <begin position="152"/>
        <end position="171"/>
    </location>
</feature>
<dbReference type="PIRSF" id="PIRSF005225">
    <property type="entry name" value="LAG1_LAC1"/>
    <property type="match status" value="1"/>
</dbReference>
<feature type="transmembrane region" description="Helical" evidence="6">
    <location>
        <begin position="236"/>
        <end position="260"/>
    </location>
</feature>
<dbReference type="VEuPathDB" id="AmoebaDB:NF0015280"/>
<evidence type="ECO:0000256" key="2">
    <source>
        <dbReference type="ARBA" id="ARBA00022692"/>
    </source>
</evidence>
<reference evidence="8 9" key="1">
    <citation type="journal article" date="2019" name="Sci. Rep.">
        <title>Nanopore sequencing improves the draft genome of the human pathogenic amoeba Naegleria fowleri.</title>
        <authorList>
            <person name="Liechti N."/>
            <person name="Schurch N."/>
            <person name="Bruggmann R."/>
            <person name="Wittwer M."/>
        </authorList>
    </citation>
    <scope>NUCLEOTIDE SEQUENCE [LARGE SCALE GENOMIC DNA]</scope>
    <source>
        <strain evidence="8 9">ATCC 30894</strain>
    </source>
</reference>
<protein>
    <recommendedName>
        <fullName evidence="7">TLC domain-containing protein</fullName>
    </recommendedName>
</protein>
<evidence type="ECO:0000256" key="5">
    <source>
        <dbReference type="PROSITE-ProRule" id="PRU00205"/>
    </source>
</evidence>
<dbReference type="AlphaFoldDB" id="A0A6A5BBR8"/>
<evidence type="ECO:0000256" key="4">
    <source>
        <dbReference type="ARBA" id="ARBA00023136"/>
    </source>
</evidence>
<comment type="subcellular location">
    <subcellularLocation>
        <location evidence="1">Membrane</location>
        <topology evidence="1">Multi-pass membrane protein</topology>
    </subcellularLocation>
</comment>
<feature type="transmembrane region" description="Helical" evidence="6">
    <location>
        <begin position="178"/>
        <end position="199"/>
    </location>
</feature>
<dbReference type="GO" id="GO:0050291">
    <property type="term" value="F:sphingosine N-acyltransferase activity"/>
    <property type="evidence" value="ECO:0007669"/>
    <property type="project" value="InterPro"/>
</dbReference>
<dbReference type="EMBL" id="VFQX01000044">
    <property type="protein sequence ID" value="KAF0975373.1"/>
    <property type="molecule type" value="Genomic_DNA"/>
</dbReference>
<feature type="domain" description="TLC" evidence="7">
    <location>
        <begin position="96"/>
        <end position="332"/>
    </location>
</feature>
<dbReference type="Proteomes" id="UP000444721">
    <property type="component" value="Unassembled WGS sequence"/>
</dbReference>
<feature type="transmembrane region" description="Helical" evidence="6">
    <location>
        <begin position="60"/>
        <end position="85"/>
    </location>
</feature>
<dbReference type="InterPro" id="IPR006634">
    <property type="entry name" value="TLC-dom"/>
</dbReference>
<gene>
    <name evidence="8" type="ORF">FDP41_005367</name>
</gene>
<evidence type="ECO:0000256" key="6">
    <source>
        <dbReference type="SAM" id="Phobius"/>
    </source>
</evidence>
<dbReference type="PANTHER" id="PTHR12560">
    <property type="entry name" value="LONGEVITY ASSURANCE FACTOR 1 LAG1"/>
    <property type="match status" value="1"/>
</dbReference>
<dbReference type="GO" id="GO:0046513">
    <property type="term" value="P:ceramide biosynthetic process"/>
    <property type="evidence" value="ECO:0007669"/>
    <property type="project" value="InterPro"/>
</dbReference>
<dbReference type="InterPro" id="IPR016439">
    <property type="entry name" value="Lag1/Lac1-like"/>
</dbReference>
<dbReference type="GO" id="GO:0016020">
    <property type="term" value="C:membrane"/>
    <property type="evidence" value="ECO:0007669"/>
    <property type="project" value="UniProtKB-SubCell"/>
</dbReference>
<dbReference type="VEuPathDB" id="AmoebaDB:FDP41_005367"/>
<dbReference type="GeneID" id="68112585"/>